<evidence type="ECO:0000313" key="2">
    <source>
        <dbReference type="EMBL" id="GAL05441.1"/>
    </source>
</evidence>
<dbReference type="AlphaFoldDB" id="A0A090QRB5"/>
<keyword evidence="1" id="KW-1133">Transmembrane helix</keyword>
<gene>
    <name evidence="2" type="ORF">JCM19237_531</name>
</gene>
<evidence type="ECO:0000256" key="1">
    <source>
        <dbReference type="SAM" id="Phobius"/>
    </source>
</evidence>
<name>A0A090QRB5_9GAMM</name>
<reference evidence="2 3" key="1">
    <citation type="journal article" date="2014" name="Genome Announc.">
        <title>Draft Genome Sequences of Two Vibrionaceae Species, Vibrio ponticus C121 and Photobacterium aphoticum C119, Isolated as Coral Reef Microbiota.</title>
        <authorList>
            <person name="Al-saari N."/>
            <person name="Meirelles P.M."/>
            <person name="Mino S."/>
            <person name="Suda W."/>
            <person name="Oshima K."/>
            <person name="Hattori M."/>
            <person name="Ohkuma M."/>
            <person name="Thompson F.L."/>
            <person name="Gomez-Gil B."/>
            <person name="Sawabe T."/>
            <person name="Sawabe T."/>
        </authorList>
    </citation>
    <scope>NUCLEOTIDE SEQUENCE [LARGE SCALE GENOMIC DNA]</scope>
    <source>
        <strain evidence="2 3">JCM 19237</strain>
    </source>
</reference>
<organism evidence="2 3">
    <name type="scientific">Photobacterium aphoticum</name>
    <dbReference type="NCBI Taxonomy" id="754436"/>
    <lineage>
        <taxon>Bacteria</taxon>
        <taxon>Pseudomonadati</taxon>
        <taxon>Pseudomonadota</taxon>
        <taxon>Gammaproteobacteria</taxon>
        <taxon>Vibrionales</taxon>
        <taxon>Vibrionaceae</taxon>
        <taxon>Photobacterium</taxon>
    </lineage>
</organism>
<dbReference type="EMBL" id="BBMN01000007">
    <property type="protein sequence ID" value="GAL05441.1"/>
    <property type="molecule type" value="Genomic_DNA"/>
</dbReference>
<accession>A0A090QRB5</accession>
<keyword evidence="1" id="KW-0812">Transmembrane</keyword>
<feature type="transmembrane region" description="Helical" evidence="1">
    <location>
        <begin position="20"/>
        <end position="37"/>
    </location>
</feature>
<comment type="caution">
    <text evidence="2">The sequence shown here is derived from an EMBL/GenBank/DDBJ whole genome shotgun (WGS) entry which is preliminary data.</text>
</comment>
<sequence length="38" mass="4114">MCQVATVASATDSGKSGTRISIVISVLSFLFQFLLRYC</sequence>
<protein>
    <submittedName>
        <fullName evidence="2">Uncharacterized protein</fullName>
    </submittedName>
</protein>
<evidence type="ECO:0000313" key="3">
    <source>
        <dbReference type="Proteomes" id="UP000029227"/>
    </source>
</evidence>
<keyword evidence="1" id="KW-0472">Membrane</keyword>
<dbReference type="Proteomes" id="UP000029227">
    <property type="component" value="Unassembled WGS sequence"/>
</dbReference>
<proteinExistence type="predicted"/>